<organism evidence="1 2">
    <name type="scientific">Eretmocerus hayati</name>
    <dbReference type="NCBI Taxonomy" id="131215"/>
    <lineage>
        <taxon>Eukaryota</taxon>
        <taxon>Metazoa</taxon>
        <taxon>Ecdysozoa</taxon>
        <taxon>Arthropoda</taxon>
        <taxon>Hexapoda</taxon>
        <taxon>Insecta</taxon>
        <taxon>Pterygota</taxon>
        <taxon>Neoptera</taxon>
        <taxon>Endopterygota</taxon>
        <taxon>Hymenoptera</taxon>
        <taxon>Apocrita</taxon>
        <taxon>Proctotrupomorpha</taxon>
        <taxon>Chalcidoidea</taxon>
        <taxon>Aphelinidae</taxon>
        <taxon>Aphelininae</taxon>
        <taxon>Eretmocerus</taxon>
    </lineage>
</organism>
<name>A0ACC2PC51_9HYME</name>
<dbReference type="EMBL" id="CM056742">
    <property type="protein sequence ID" value="KAJ8680581.1"/>
    <property type="molecule type" value="Genomic_DNA"/>
</dbReference>
<reference evidence="1" key="1">
    <citation type="submission" date="2023-04" db="EMBL/GenBank/DDBJ databases">
        <title>A chromosome-level genome assembly of the parasitoid wasp Eretmocerus hayati.</title>
        <authorList>
            <person name="Zhong Y."/>
            <person name="Liu S."/>
            <person name="Liu Y."/>
        </authorList>
    </citation>
    <scope>NUCLEOTIDE SEQUENCE</scope>
    <source>
        <strain evidence="1">ZJU_SS_LIU_2023</strain>
    </source>
</reference>
<evidence type="ECO:0000313" key="2">
    <source>
        <dbReference type="Proteomes" id="UP001239111"/>
    </source>
</evidence>
<keyword evidence="2" id="KW-1185">Reference proteome</keyword>
<sequence>MSVDPRAERLKSIKCVLRSLLIARAKEENTVRKLNNLYREEEDMNIPYRDFGYNSIEEFLINIPDTVKLFLNKQNEVCVRFVQSEASAHVSSLVARQKIKHKSRKKGPLLLYQPNIYRPHNSYKLSTQNAPKSSLPHNCNCLPDISVLSNILVKGKEYLSSISSNRGILNSELMGEMSKVLNGQQYTLANLSAQLNVLASKHNIHIASGCIYYKDLIQSNKSTNDPNGSTSDSHSKPVPKEKTRVRLLKLLQKHPEGIWCAELPNLYKDEYVADLKYENLGFSNISEFVNAFPDIFIVSDPMQNGKLMVTDANSSNENVNNNYLRKRVTFAHNIEEYTQPEPDLVKLSCNNTQPLIPDEVMGIHETVEQIHVKSLIHEEYIKVQISEIFTPSFFWIQLLKANRQLAELMNQLQEYYTASNPKLNLYKIPQALIQPSLNIACKYDEEWHRGMIKEVMQDGSAMVWFYDYGTVERNKAWELPMVAFIREIDEEKNSMMVSLVDVSDEQKDLYINDWMVENGYAEYGRMVRTTSDSVTPPYCGSFFRLKNCSAQNTDTYNNTNTVSNSNNDLCPGLVSFEKKLDAIDKREIWSIASEVKSLAERLVHLLDDRHQYSDSCRNERVKNKFEN</sequence>
<gene>
    <name evidence="1" type="ORF">QAD02_016368</name>
</gene>
<dbReference type="Proteomes" id="UP001239111">
    <property type="component" value="Chromosome 2"/>
</dbReference>
<protein>
    <submittedName>
        <fullName evidence="1">Uncharacterized protein</fullName>
    </submittedName>
</protein>
<evidence type="ECO:0000313" key="1">
    <source>
        <dbReference type="EMBL" id="KAJ8680581.1"/>
    </source>
</evidence>
<comment type="caution">
    <text evidence="1">The sequence shown here is derived from an EMBL/GenBank/DDBJ whole genome shotgun (WGS) entry which is preliminary data.</text>
</comment>
<accession>A0ACC2PC51</accession>
<proteinExistence type="predicted"/>